<evidence type="ECO:0000256" key="1">
    <source>
        <dbReference type="SAM" id="MobiDB-lite"/>
    </source>
</evidence>
<evidence type="ECO:0000256" key="2">
    <source>
        <dbReference type="SAM" id="Phobius"/>
    </source>
</evidence>
<organism evidence="3 4">
    <name type="scientific">Asanoa hainanensis</name>
    <dbReference type="NCBI Taxonomy" id="560556"/>
    <lineage>
        <taxon>Bacteria</taxon>
        <taxon>Bacillati</taxon>
        <taxon>Actinomycetota</taxon>
        <taxon>Actinomycetes</taxon>
        <taxon>Micromonosporales</taxon>
        <taxon>Micromonosporaceae</taxon>
        <taxon>Asanoa</taxon>
    </lineage>
</organism>
<keyword evidence="4" id="KW-1185">Reference proteome</keyword>
<keyword evidence="2" id="KW-0812">Transmembrane</keyword>
<proteinExistence type="predicted"/>
<dbReference type="Proteomes" id="UP000198362">
    <property type="component" value="Unassembled WGS sequence"/>
</dbReference>
<name>A0A239PAS1_9ACTN</name>
<protein>
    <submittedName>
        <fullName evidence="3">Uncharacterized protein</fullName>
    </submittedName>
</protein>
<keyword evidence="2" id="KW-0472">Membrane</keyword>
<feature type="region of interest" description="Disordered" evidence="1">
    <location>
        <begin position="1"/>
        <end position="30"/>
    </location>
</feature>
<evidence type="ECO:0000313" key="3">
    <source>
        <dbReference type="EMBL" id="SNT63658.1"/>
    </source>
</evidence>
<feature type="region of interest" description="Disordered" evidence="1">
    <location>
        <begin position="148"/>
        <end position="201"/>
    </location>
</feature>
<sequence length="201" mass="20920">MESAEPSKPSAAEPGPVSEKDVSTATSDTPVRRHRLIGDAVLFPAVMSVVGSLLGALVGGLVTAYATQATVRAQVDSARVQADSDRALQMRDQRGASYGEFLNGLADAEARLDEFYACSTPRVHDWTFFSRSPERGGPGSSVVFARGGPERRTAGGALSAGLVPAFPEGGAEDMPRAGGGPSVDVQRDVSAQRGGDPAYRE</sequence>
<reference evidence="3 4" key="1">
    <citation type="submission" date="2017-06" db="EMBL/GenBank/DDBJ databases">
        <authorList>
            <person name="Kim H.J."/>
            <person name="Triplett B.A."/>
        </authorList>
    </citation>
    <scope>NUCLEOTIDE SEQUENCE [LARGE SCALE GENOMIC DNA]</scope>
    <source>
        <strain evidence="3 4">CGMCC 4.5593</strain>
    </source>
</reference>
<dbReference type="EMBL" id="FZPH01000015">
    <property type="protein sequence ID" value="SNT63658.1"/>
    <property type="molecule type" value="Genomic_DNA"/>
</dbReference>
<accession>A0A239PAS1</accession>
<keyword evidence="2" id="KW-1133">Transmembrane helix</keyword>
<evidence type="ECO:0000313" key="4">
    <source>
        <dbReference type="Proteomes" id="UP000198362"/>
    </source>
</evidence>
<feature type="transmembrane region" description="Helical" evidence="2">
    <location>
        <begin position="41"/>
        <end position="66"/>
    </location>
</feature>
<gene>
    <name evidence="3" type="ORF">SAMN05421812_115177</name>
</gene>
<dbReference type="AlphaFoldDB" id="A0A239PAS1"/>
<dbReference type="RefSeq" id="WP_144022851.1">
    <property type="nucleotide sequence ID" value="NZ_FZPH01000015.1"/>
</dbReference>